<gene>
    <name evidence="3" type="primary">LOC108736089</name>
</gene>
<proteinExistence type="predicted"/>
<dbReference type="AlphaFoldDB" id="A0A1W4WIW5"/>
<organism evidence="2 3">
    <name type="scientific">Agrilus planipennis</name>
    <name type="common">Emerald ash borer</name>
    <name type="synonym">Agrilus marcopoli</name>
    <dbReference type="NCBI Taxonomy" id="224129"/>
    <lineage>
        <taxon>Eukaryota</taxon>
        <taxon>Metazoa</taxon>
        <taxon>Ecdysozoa</taxon>
        <taxon>Arthropoda</taxon>
        <taxon>Hexapoda</taxon>
        <taxon>Insecta</taxon>
        <taxon>Pterygota</taxon>
        <taxon>Neoptera</taxon>
        <taxon>Endopterygota</taxon>
        <taxon>Coleoptera</taxon>
        <taxon>Polyphaga</taxon>
        <taxon>Elateriformia</taxon>
        <taxon>Buprestoidea</taxon>
        <taxon>Buprestidae</taxon>
        <taxon>Agrilinae</taxon>
        <taxon>Agrilus</taxon>
    </lineage>
</organism>
<reference evidence="3" key="1">
    <citation type="submission" date="2025-08" db="UniProtKB">
        <authorList>
            <consortium name="RefSeq"/>
        </authorList>
    </citation>
    <scope>IDENTIFICATION</scope>
    <source>
        <tissue evidence="3">Entire body</tissue>
    </source>
</reference>
<protein>
    <submittedName>
        <fullName evidence="3">Uncharacterized protein LOC108736089</fullName>
    </submittedName>
</protein>
<feature type="chain" id="PRO_5010730032" evidence="1">
    <location>
        <begin position="22"/>
        <end position="126"/>
    </location>
</feature>
<dbReference type="GeneID" id="108736089"/>
<evidence type="ECO:0000313" key="2">
    <source>
        <dbReference type="Proteomes" id="UP000192223"/>
    </source>
</evidence>
<evidence type="ECO:0000256" key="1">
    <source>
        <dbReference type="SAM" id="SignalP"/>
    </source>
</evidence>
<keyword evidence="2" id="KW-1185">Reference proteome</keyword>
<feature type="signal peptide" evidence="1">
    <location>
        <begin position="1"/>
        <end position="21"/>
    </location>
</feature>
<accession>A0A1W4WIW5</accession>
<dbReference type="InParanoid" id="A0A1W4WIW5"/>
<dbReference type="RefSeq" id="XP_018323886.1">
    <property type="nucleotide sequence ID" value="XM_018468384.2"/>
</dbReference>
<name>A0A1W4WIW5_AGRPL</name>
<dbReference type="Proteomes" id="UP000192223">
    <property type="component" value="Unplaced"/>
</dbReference>
<dbReference type="KEGG" id="apln:108736089"/>
<evidence type="ECO:0000313" key="3">
    <source>
        <dbReference type="RefSeq" id="XP_018323886.1"/>
    </source>
</evidence>
<sequence>MWFKVLFAIVSVLSFFEYSEGLVKIERTSAISPFTTTVAESNMPVRWQVEAAEYLSDVFELYQSNSVRARALSELFAATHSNFSWFVAFNSSYIYYPVESYYCQLATTTTGVNSPQLAVAIFAGSS</sequence>
<keyword evidence="1" id="KW-0732">Signal</keyword>